<dbReference type="NCBIfam" id="TIGR00383">
    <property type="entry name" value="corA"/>
    <property type="match status" value="1"/>
</dbReference>
<dbReference type="Pfam" id="PF01544">
    <property type="entry name" value="CorA"/>
    <property type="match status" value="1"/>
</dbReference>
<evidence type="ECO:0000256" key="7">
    <source>
        <dbReference type="ARBA" id="ARBA00023136"/>
    </source>
</evidence>
<comment type="similarity">
    <text evidence="2 8">Belongs to the CorA metal ion transporter (MIT) (TC 1.A.35) family.</text>
</comment>
<dbReference type="Proteomes" id="UP001501326">
    <property type="component" value="Unassembled WGS sequence"/>
</dbReference>
<evidence type="ECO:0000256" key="1">
    <source>
        <dbReference type="ARBA" id="ARBA00004651"/>
    </source>
</evidence>
<feature type="transmembrane region" description="Helical" evidence="8">
    <location>
        <begin position="269"/>
        <end position="288"/>
    </location>
</feature>
<dbReference type="InterPro" id="IPR045861">
    <property type="entry name" value="CorA_cytoplasmic_dom"/>
</dbReference>
<dbReference type="InterPro" id="IPR045863">
    <property type="entry name" value="CorA_TM1_TM2"/>
</dbReference>
<evidence type="ECO:0000256" key="4">
    <source>
        <dbReference type="ARBA" id="ARBA00022475"/>
    </source>
</evidence>
<dbReference type="SUPFAM" id="SSF144083">
    <property type="entry name" value="Magnesium transport protein CorA, transmembrane region"/>
    <property type="match status" value="1"/>
</dbReference>
<comment type="function">
    <text evidence="8">Mediates influx of magnesium ions.</text>
</comment>
<dbReference type="PANTHER" id="PTHR46494:SF1">
    <property type="entry name" value="CORA FAMILY METAL ION TRANSPORTER (EUROFUNG)"/>
    <property type="match status" value="1"/>
</dbReference>
<keyword evidence="3 8" id="KW-0813">Transport</keyword>
<evidence type="ECO:0000256" key="6">
    <source>
        <dbReference type="ARBA" id="ARBA00022989"/>
    </source>
</evidence>
<sequence>MIVDQAIYRHGVRQQCGDLSDALDALRTGDDPHAFLWIGLKDPTDAEFELVNDELKLHPLAVEDAVKGNQRAKVELYDNTIFVVLKTLRYVEATSDVETGEVMLFVGDRFVVTVRYGELSPLATVRKRLEAKPEMLRHGEISVLHAVMDAIVDNYVEIDAELQTDLEQIEAAVFGGRGHADSEQIYSLKREVVEFRRAATPLAAPLNMLHDGSRSPVPVKEMRLLFRDVADHLLRVIDHVESYDRLLTDVLNAHLAQITVQQNSDMRKISAWVAIAAVPTMIAGIYGMNFENMPELKWQYGYFAVLAVMAGVCSLLYRAFRRSGWL</sequence>
<name>A0ABN3UD65_9MICO</name>
<comment type="subcellular location">
    <subcellularLocation>
        <location evidence="1">Cell membrane</location>
        <topology evidence="1">Multi-pass membrane protein</topology>
    </subcellularLocation>
    <subcellularLocation>
        <location evidence="8">Membrane</location>
        <topology evidence="8">Multi-pass membrane protein</topology>
    </subcellularLocation>
</comment>
<evidence type="ECO:0000256" key="5">
    <source>
        <dbReference type="ARBA" id="ARBA00022692"/>
    </source>
</evidence>
<dbReference type="Gene3D" id="1.20.58.340">
    <property type="entry name" value="Magnesium transport protein CorA, transmembrane region"/>
    <property type="match status" value="2"/>
</dbReference>
<keyword evidence="7 8" id="KW-0472">Membrane</keyword>
<evidence type="ECO:0000256" key="2">
    <source>
        <dbReference type="ARBA" id="ARBA00009765"/>
    </source>
</evidence>
<keyword evidence="4 8" id="KW-1003">Cell membrane</keyword>
<proteinExistence type="inferred from homology"/>
<protein>
    <recommendedName>
        <fullName evidence="8">Magnesium transport protein CorA</fullName>
    </recommendedName>
</protein>
<organism evidence="9 10">
    <name type="scientific">Pedococcus aerophilus</name>
    <dbReference type="NCBI Taxonomy" id="436356"/>
    <lineage>
        <taxon>Bacteria</taxon>
        <taxon>Bacillati</taxon>
        <taxon>Actinomycetota</taxon>
        <taxon>Actinomycetes</taxon>
        <taxon>Micrococcales</taxon>
        <taxon>Intrasporangiaceae</taxon>
        <taxon>Pedococcus</taxon>
    </lineage>
</organism>
<dbReference type="CDD" id="cd12830">
    <property type="entry name" value="MtCorA-like"/>
    <property type="match status" value="1"/>
</dbReference>
<keyword evidence="6 8" id="KW-1133">Transmembrane helix</keyword>
<feature type="transmembrane region" description="Helical" evidence="8">
    <location>
        <begin position="300"/>
        <end position="320"/>
    </location>
</feature>
<keyword evidence="5 8" id="KW-0812">Transmembrane</keyword>
<keyword evidence="10" id="KW-1185">Reference proteome</keyword>
<dbReference type="Gene3D" id="3.30.460.20">
    <property type="entry name" value="CorA soluble domain-like"/>
    <property type="match status" value="1"/>
</dbReference>
<dbReference type="PANTHER" id="PTHR46494">
    <property type="entry name" value="CORA FAMILY METAL ION TRANSPORTER (EUROFUNG)"/>
    <property type="match status" value="1"/>
</dbReference>
<dbReference type="InterPro" id="IPR002523">
    <property type="entry name" value="MgTranspt_CorA/ZnTranspt_ZntB"/>
</dbReference>
<comment type="caution">
    <text evidence="9">The sequence shown here is derived from an EMBL/GenBank/DDBJ whole genome shotgun (WGS) entry which is preliminary data.</text>
</comment>
<dbReference type="RefSeq" id="WP_344189441.1">
    <property type="nucleotide sequence ID" value="NZ_BAAARN010000001.1"/>
</dbReference>
<reference evidence="9 10" key="1">
    <citation type="journal article" date="2019" name="Int. J. Syst. Evol. Microbiol.">
        <title>The Global Catalogue of Microorganisms (GCM) 10K type strain sequencing project: providing services to taxonomists for standard genome sequencing and annotation.</title>
        <authorList>
            <consortium name="The Broad Institute Genomics Platform"/>
            <consortium name="The Broad Institute Genome Sequencing Center for Infectious Disease"/>
            <person name="Wu L."/>
            <person name="Ma J."/>
        </authorList>
    </citation>
    <scope>NUCLEOTIDE SEQUENCE [LARGE SCALE GENOMIC DNA]</scope>
    <source>
        <strain evidence="9 10">JCM 16378</strain>
    </source>
</reference>
<accession>A0ABN3UD65</accession>
<evidence type="ECO:0000313" key="10">
    <source>
        <dbReference type="Proteomes" id="UP001501326"/>
    </source>
</evidence>
<dbReference type="SUPFAM" id="SSF143865">
    <property type="entry name" value="CorA soluble domain-like"/>
    <property type="match status" value="1"/>
</dbReference>
<keyword evidence="8" id="KW-0406">Ion transport</keyword>
<evidence type="ECO:0000313" key="9">
    <source>
        <dbReference type="EMBL" id="GAA2730563.1"/>
    </source>
</evidence>
<evidence type="ECO:0000256" key="3">
    <source>
        <dbReference type="ARBA" id="ARBA00022448"/>
    </source>
</evidence>
<dbReference type="EMBL" id="BAAARN010000001">
    <property type="protein sequence ID" value="GAA2730563.1"/>
    <property type="molecule type" value="Genomic_DNA"/>
</dbReference>
<keyword evidence="8" id="KW-0460">Magnesium</keyword>
<evidence type="ECO:0000256" key="8">
    <source>
        <dbReference type="RuleBase" id="RU362010"/>
    </source>
</evidence>
<gene>
    <name evidence="8 9" type="primary">corA</name>
    <name evidence="9" type="ORF">GCM10009867_02290</name>
</gene>
<dbReference type="InterPro" id="IPR004488">
    <property type="entry name" value="Mg/Co-transport_prot_CorA"/>
</dbReference>